<comment type="caution">
    <text evidence="5">The sequence shown here is derived from an EMBL/GenBank/DDBJ whole genome shotgun (WGS) entry which is preliminary data.</text>
</comment>
<accession>A0A9Q0R238</accession>
<dbReference type="SUPFAM" id="SSF52833">
    <property type="entry name" value="Thioredoxin-like"/>
    <property type="match status" value="1"/>
</dbReference>
<dbReference type="Proteomes" id="UP001141806">
    <property type="component" value="Unassembled WGS sequence"/>
</dbReference>
<dbReference type="InterPro" id="IPR037944">
    <property type="entry name" value="PRX5-like"/>
</dbReference>
<dbReference type="PANTHER" id="PTHR10430">
    <property type="entry name" value="PEROXIREDOXIN"/>
    <property type="match status" value="1"/>
</dbReference>
<protein>
    <recommendedName>
        <fullName evidence="7">Glutaredoxin-dependent peroxiredoxin</fullName>
    </recommendedName>
</protein>
<evidence type="ECO:0000313" key="5">
    <source>
        <dbReference type="EMBL" id="KAJ4980219.1"/>
    </source>
</evidence>
<reference evidence="5" key="1">
    <citation type="journal article" date="2023" name="Plant J.">
        <title>The genome of the king protea, Protea cynaroides.</title>
        <authorList>
            <person name="Chang J."/>
            <person name="Duong T.A."/>
            <person name="Schoeman C."/>
            <person name="Ma X."/>
            <person name="Roodt D."/>
            <person name="Barker N."/>
            <person name="Li Z."/>
            <person name="Van de Peer Y."/>
            <person name="Mizrachi E."/>
        </authorList>
    </citation>
    <scope>NUCLEOTIDE SEQUENCE</scope>
    <source>
        <tissue evidence="5">Young leaves</tissue>
    </source>
</reference>
<dbReference type="GO" id="GO:0034599">
    <property type="term" value="P:cellular response to oxidative stress"/>
    <property type="evidence" value="ECO:0007669"/>
    <property type="project" value="InterPro"/>
</dbReference>
<dbReference type="Gene3D" id="3.40.30.10">
    <property type="entry name" value="Glutaredoxin"/>
    <property type="match status" value="1"/>
</dbReference>
<dbReference type="InterPro" id="IPR036249">
    <property type="entry name" value="Thioredoxin-like_sf"/>
</dbReference>
<evidence type="ECO:0000256" key="4">
    <source>
        <dbReference type="PIRSR" id="PIRSR637944-1"/>
    </source>
</evidence>
<dbReference type="GO" id="GO:0045454">
    <property type="term" value="P:cell redox homeostasis"/>
    <property type="evidence" value="ECO:0007669"/>
    <property type="project" value="TreeGrafter"/>
</dbReference>
<evidence type="ECO:0000256" key="2">
    <source>
        <dbReference type="ARBA" id="ARBA00022862"/>
    </source>
</evidence>
<dbReference type="OrthoDB" id="10478910at2759"/>
<evidence type="ECO:0000256" key="1">
    <source>
        <dbReference type="ARBA" id="ARBA00022559"/>
    </source>
</evidence>
<organism evidence="5 6">
    <name type="scientific">Protea cynaroides</name>
    <dbReference type="NCBI Taxonomy" id="273540"/>
    <lineage>
        <taxon>Eukaryota</taxon>
        <taxon>Viridiplantae</taxon>
        <taxon>Streptophyta</taxon>
        <taxon>Embryophyta</taxon>
        <taxon>Tracheophyta</taxon>
        <taxon>Spermatophyta</taxon>
        <taxon>Magnoliopsida</taxon>
        <taxon>Proteales</taxon>
        <taxon>Proteaceae</taxon>
        <taxon>Protea</taxon>
    </lineage>
</organism>
<keyword evidence="2" id="KW-0049">Antioxidant</keyword>
<keyword evidence="6" id="KW-1185">Reference proteome</keyword>
<proteinExistence type="predicted"/>
<dbReference type="GO" id="GO:0008379">
    <property type="term" value="F:thioredoxin peroxidase activity"/>
    <property type="evidence" value="ECO:0007669"/>
    <property type="project" value="InterPro"/>
</dbReference>
<evidence type="ECO:0008006" key="7">
    <source>
        <dbReference type="Google" id="ProtNLM"/>
    </source>
</evidence>
<dbReference type="EMBL" id="JAMYWD010000002">
    <property type="protein sequence ID" value="KAJ4980219.1"/>
    <property type="molecule type" value="Genomic_DNA"/>
</dbReference>
<dbReference type="GO" id="GO:0042744">
    <property type="term" value="P:hydrogen peroxide catabolic process"/>
    <property type="evidence" value="ECO:0007669"/>
    <property type="project" value="TreeGrafter"/>
</dbReference>
<feature type="active site" description="Cysteine sulfenic acid (-SOH) intermediate" evidence="4">
    <location>
        <position position="65"/>
    </location>
</feature>
<evidence type="ECO:0000313" key="6">
    <source>
        <dbReference type="Proteomes" id="UP001141806"/>
    </source>
</evidence>
<sequence>MASTIFRRFNCTSMQWMATGVRAIVSRAFALVLVGADIVDAARSRKKVIIFGLLGSKNGMLTGVCTKAYLTSYKNNIDKFKAKGIDLVICVSINDPYVMNGWAEKLEAKKLTLASFNDNLVGVGPRVNKIRLVLNPQLWSAMVECNGDGGVLQRKEQSPLWLLILLLVRLLRIYNCDLHF</sequence>
<gene>
    <name evidence="5" type="ORF">NE237_010999</name>
</gene>
<dbReference type="GO" id="GO:0005739">
    <property type="term" value="C:mitochondrion"/>
    <property type="evidence" value="ECO:0007669"/>
    <property type="project" value="TreeGrafter"/>
</dbReference>
<dbReference type="PANTHER" id="PTHR10430:SF34">
    <property type="entry name" value="PEROXIREDOXIN-2F, MITOCHONDRIAL"/>
    <property type="match status" value="1"/>
</dbReference>
<dbReference type="AlphaFoldDB" id="A0A9Q0R238"/>
<keyword evidence="1" id="KW-0575">Peroxidase</keyword>
<name>A0A9Q0R238_9MAGN</name>
<evidence type="ECO:0000256" key="3">
    <source>
        <dbReference type="ARBA" id="ARBA00023002"/>
    </source>
</evidence>
<keyword evidence="3" id="KW-0560">Oxidoreductase</keyword>